<feature type="chain" id="PRO_5045101841" evidence="1">
    <location>
        <begin position="19"/>
        <end position="354"/>
    </location>
</feature>
<dbReference type="PANTHER" id="PTHR48098:SF6">
    <property type="entry name" value="FERRI-BACILLIBACTIN ESTERASE BESA"/>
    <property type="match status" value="1"/>
</dbReference>
<dbReference type="InterPro" id="IPR029058">
    <property type="entry name" value="AB_hydrolase_fold"/>
</dbReference>
<dbReference type="SUPFAM" id="SSF53474">
    <property type="entry name" value="alpha/beta-Hydrolases"/>
    <property type="match status" value="1"/>
</dbReference>
<evidence type="ECO:0000256" key="1">
    <source>
        <dbReference type="SAM" id="SignalP"/>
    </source>
</evidence>
<organism evidence="2 3">
    <name type="scientific">Lacihabitans lacunae</name>
    <dbReference type="NCBI Taxonomy" id="1028214"/>
    <lineage>
        <taxon>Bacteria</taxon>
        <taxon>Pseudomonadati</taxon>
        <taxon>Bacteroidota</taxon>
        <taxon>Cytophagia</taxon>
        <taxon>Cytophagales</taxon>
        <taxon>Leadbetterellaceae</taxon>
        <taxon>Lacihabitans</taxon>
    </lineage>
</organism>
<keyword evidence="3" id="KW-1185">Reference proteome</keyword>
<feature type="signal peptide" evidence="1">
    <location>
        <begin position="1"/>
        <end position="18"/>
    </location>
</feature>
<dbReference type="Pfam" id="PF00756">
    <property type="entry name" value="Esterase"/>
    <property type="match status" value="1"/>
</dbReference>
<dbReference type="GO" id="GO:0016787">
    <property type="term" value="F:hydrolase activity"/>
    <property type="evidence" value="ECO:0007669"/>
    <property type="project" value="UniProtKB-KW"/>
</dbReference>
<protein>
    <submittedName>
        <fullName evidence="2">Alpha/beta hydrolase</fullName>
    </submittedName>
</protein>
<sequence>MKKLVFGLIILFAISANAQYPAVQINGSHIRKITSKIVEGQEYTLHIMLPSGYEKSTKKYPVVFLMDSQWDFPLVSSIYGEQYYDGFIPEIILVGVTWGGTKPNPDSLRVRDYTPTLVNGQIQSGRADKFLGFMKNELFPFLENNYKVDPENRTLMGCSLGGLFTLYSLFTHADMFSGYVAASPAIAWDKDVIAYFEKSFSDVKLQKAKRVYMTVGEVELGKEPFESFAKTMDSRHYNKVSLASKVLINTGHSGTKSETYTRGLQYIFERKKLELSESQLANIEGTYISDQGKKITVFTKNKQTFASISPDLTVPIFANSSEHFYATFSFFNLYFTFEKIELTQYGNSTFFKKL</sequence>
<dbReference type="EMBL" id="JBHRYQ010000001">
    <property type="protein sequence ID" value="MFC3811867.1"/>
    <property type="molecule type" value="Genomic_DNA"/>
</dbReference>
<evidence type="ECO:0000313" key="2">
    <source>
        <dbReference type="EMBL" id="MFC3811867.1"/>
    </source>
</evidence>
<dbReference type="PANTHER" id="PTHR48098">
    <property type="entry name" value="ENTEROCHELIN ESTERASE-RELATED"/>
    <property type="match status" value="1"/>
</dbReference>
<evidence type="ECO:0000313" key="3">
    <source>
        <dbReference type="Proteomes" id="UP001595616"/>
    </source>
</evidence>
<name>A0ABV7Z0P1_9BACT</name>
<keyword evidence="1" id="KW-0732">Signal</keyword>
<reference evidence="3" key="1">
    <citation type="journal article" date="2019" name="Int. J. Syst. Evol. Microbiol.">
        <title>The Global Catalogue of Microorganisms (GCM) 10K type strain sequencing project: providing services to taxonomists for standard genome sequencing and annotation.</title>
        <authorList>
            <consortium name="The Broad Institute Genomics Platform"/>
            <consortium name="The Broad Institute Genome Sequencing Center for Infectious Disease"/>
            <person name="Wu L."/>
            <person name="Ma J."/>
        </authorList>
    </citation>
    <scope>NUCLEOTIDE SEQUENCE [LARGE SCALE GENOMIC DNA]</scope>
    <source>
        <strain evidence="3">CECT 7956</strain>
    </source>
</reference>
<keyword evidence="2" id="KW-0378">Hydrolase</keyword>
<dbReference type="RefSeq" id="WP_379838719.1">
    <property type="nucleotide sequence ID" value="NZ_JBHRYQ010000001.1"/>
</dbReference>
<dbReference type="Gene3D" id="3.40.50.1820">
    <property type="entry name" value="alpha/beta hydrolase"/>
    <property type="match status" value="1"/>
</dbReference>
<accession>A0ABV7Z0P1</accession>
<dbReference type="Proteomes" id="UP001595616">
    <property type="component" value="Unassembled WGS sequence"/>
</dbReference>
<dbReference type="InterPro" id="IPR050583">
    <property type="entry name" value="Mycobacterial_A85_antigen"/>
</dbReference>
<comment type="caution">
    <text evidence="2">The sequence shown here is derived from an EMBL/GenBank/DDBJ whole genome shotgun (WGS) entry which is preliminary data.</text>
</comment>
<gene>
    <name evidence="2" type="ORF">ACFOOI_14485</name>
</gene>
<dbReference type="InterPro" id="IPR000801">
    <property type="entry name" value="Esterase-like"/>
</dbReference>
<proteinExistence type="predicted"/>